<dbReference type="InParanoid" id="A0A0L0HIK9"/>
<dbReference type="InterPro" id="IPR011009">
    <property type="entry name" value="Kinase-like_dom_sf"/>
</dbReference>
<dbReference type="GeneID" id="27686633"/>
<dbReference type="OrthoDB" id="541276at2759"/>
<feature type="binding site" evidence="3">
    <location>
        <position position="52"/>
    </location>
    <ligand>
        <name>ATP</name>
        <dbReference type="ChEBI" id="CHEBI:30616"/>
    </ligand>
</feature>
<dbReference type="PANTHER" id="PTHR24348">
    <property type="entry name" value="SERINE/THREONINE-PROTEIN KINASE UNC-51-RELATED"/>
    <property type="match status" value="1"/>
</dbReference>
<comment type="similarity">
    <text evidence="4">Belongs to the protein kinase superfamily.</text>
</comment>
<dbReference type="VEuPathDB" id="FungiDB:SPPG_03086"/>
<dbReference type="GO" id="GO:0005524">
    <property type="term" value="F:ATP binding"/>
    <property type="evidence" value="ECO:0007669"/>
    <property type="project" value="UniProtKB-UniRule"/>
</dbReference>
<keyword evidence="8" id="KW-1185">Reference proteome</keyword>
<dbReference type="InterPro" id="IPR017441">
    <property type="entry name" value="Protein_kinase_ATP_BS"/>
</dbReference>
<dbReference type="Proteomes" id="UP000053201">
    <property type="component" value="Unassembled WGS sequence"/>
</dbReference>
<dbReference type="GO" id="GO:0005737">
    <property type="term" value="C:cytoplasm"/>
    <property type="evidence" value="ECO:0007669"/>
    <property type="project" value="TreeGrafter"/>
</dbReference>
<evidence type="ECO:0000313" key="7">
    <source>
        <dbReference type="EMBL" id="KND01276.1"/>
    </source>
</evidence>
<dbReference type="PROSITE" id="PS00108">
    <property type="entry name" value="PROTEIN_KINASE_ST"/>
    <property type="match status" value="1"/>
</dbReference>
<feature type="domain" description="Protein kinase" evidence="6">
    <location>
        <begin position="22"/>
        <end position="286"/>
    </location>
</feature>
<evidence type="ECO:0000256" key="3">
    <source>
        <dbReference type="PROSITE-ProRule" id="PRU10141"/>
    </source>
</evidence>
<dbReference type="AlphaFoldDB" id="A0A0L0HIK9"/>
<gene>
    <name evidence="7" type="ORF">SPPG_03086</name>
</gene>
<keyword evidence="1 3" id="KW-0547">Nucleotide-binding</keyword>
<dbReference type="InterPro" id="IPR045269">
    <property type="entry name" value="Atg1-like"/>
</dbReference>
<dbReference type="PANTHER" id="PTHR24348:SF68">
    <property type="entry name" value="SERINE_THREONINE-PROTEIN KINASE ATG1C"/>
    <property type="match status" value="1"/>
</dbReference>
<accession>A0A0L0HIK9</accession>
<protein>
    <submittedName>
        <fullName evidence="7">RAN protein kinase</fullName>
    </submittedName>
</protein>
<dbReference type="FunFam" id="1.10.510.10:FF:000571">
    <property type="entry name" value="Maternal embryonic leucine zipper kinase"/>
    <property type="match status" value="1"/>
</dbReference>
<keyword evidence="7" id="KW-0418">Kinase</keyword>
<proteinExistence type="inferred from homology"/>
<dbReference type="EMBL" id="KQ257454">
    <property type="protein sequence ID" value="KND01276.1"/>
    <property type="molecule type" value="Genomic_DNA"/>
</dbReference>
<dbReference type="SUPFAM" id="SSF56112">
    <property type="entry name" value="Protein kinase-like (PK-like)"/>
    <property type="match status" value="1"/>
</dbReference>
<keyword evidence="4" id="KW-0723">Serine/threonine-protein kinase</keyword>
<dbReference type="SMART" id="SM00220">
    <property type="entry name" value="S_TKc"/>
    <property type="match status" value="1"/>
</dbReference>
<dbReference type="GO" id="GO:0004674">
    <property type="term" value="F:protein serine/threonine kinase activity"/>
    <property type="evidence" value="ECO:0007669"/>
    <property type="project" value="UniProtKB-KW"/>
</dbReference>
<dbReference type="InterPro" id="IPR000719">
    <property type="entry name" value="Prot_kinase_dom"/>
</dbReference>
<dbReference type="InterPro" id="IPR008271">
    <property type="entry name" value="Ser/Thr_kinase_AS"/>
</dbReference>
<evidence type="ECO:0000256" key="4">
    <source>
        <dbReference type="RuleBase" id="RU000304"/>
    </source>
</evidence>
<dbReference type="FunCoup" id="A0A0L0HIK9">
    <property type="interactions" value="235"/>
</dbReference>
<keyword evidence="7" id="KW-0808">Transferase</keyword>
<feature type="region of interest" description="Disordered" evidence="5">
    <location>
        <begin position="314"/>
        <end position="348"/>
    </location>
</feature>
<dbReference type="eggNOG" id="KOG0583">
    <property type="taxonomic scope" value="Eukaryota"/>
</dbReference>
<dbReference type="PROSITE" id="PS00107">
    <property type="entry name" value="PROTEIN_KINASE_ATP"/>
    <property type="match status" value="1"/>
</dbReference>
<name>A0A0L0HIK9_SPIPD</name>
<dbReference type="PROSITE" id="PS50011">
    <property type="entry name" value="PROTEIN_KINASE_DOM"/>
    <property type="match status" value="1"/>
</dbReference>
<evidence type="ECO:0000259" key="6">
    <source>
        <dbReference type="PROSITE" id="PS50011"/>
    </source>
</evidence>
<evidence type="ECO:0000313" key="8">
    <source>
        <dbReference type="Proteomes" id="UP000053201"/>
    </source>
</evidence>
<dbReference type="Gene3D" id="1.10.510.10">
    <property type="entry name" value="Transferase(Phosphotransferase) domain 1"/>
    <property type="match status" value="1"/>
</dbReference>
<sequence>MSDNDDFNPHDKIGQLLDDGRLRLVSVLGMGSFAVVYLAESTTNPSDQFAVKCLFKSNLTPTQLALQHNEATVMSLLSGHDHIVKLFKTIDTDDCLYLVLEYCDTDLFDLIEKRNGLDPTLARTLFHQLLDASEYCHSKGIYHRDLKPENVLVTFTGDDTISLKLTDFGLATTQEWSTEFGCGSVRYMAPECLDASGPGYSTPANDVWGLGIMLINLLTGQNPWIEPTATDPLFETMLNSGFDPVRRQFGFSESLGWILERMFCLDPFERASLAQVREWMQGIEFFESVQEESTSWSMDMEEMDFETVPVFDEPKSRPSDSAIALSSSPNQETHATIPPVHAESIPTVPPSTPVLRKDLVSASKQAQDLLRGAVTSLQCWWIAVSDVCPRVDGVLVCVVGT</sequence>
<evidence type="ECO:0000256" key="2">
    <source>
        <dbReference type="ARBA" id="ARBA00022840"/>
    </source>
</evidence>
<dbReference type="OMA" id="GMTCKLA"/>
<reference evidence="7 8" key="1">
    <citation type="submission" date="2009-08" db="EMBL/GenBank/DDBJ databases">
        <title>The Genome Sequence of Spizellomyces punctatus strain DAOM BR117.</title>
        <authorList>
            <consortium name="The Broad Institute Genome Sequencing Platform"/>
            <person name="Russ C."/>
            <person name="Cuomo C."/>
            <person name="Shea T."/>
            <person name="Young S.K."/>
            <person name="Zeng Q."/>
            <person name="Koehrsen M."/>
            <person name="Haas B."/>
            <person name="Borodovsky M."/>
            <person name="Guigo R."/>
            <person name="Alvarado L."/>
            <person name="Berlin A."/>
            <person name="Bochicchio J."/>
            <person name="Borenstein D."/>
            <person name="Chapman S."/>
            <person name="Chen Z."/>
            <person name="Engels R."/>
            <person name="Freedman E."/>
            <person name="Gellesch M."/>
            <person name="Goldberg J."/>
            <person name="Griggs A."/>
            <person name="Gujja S."/>
            <person name="Heiman D."/>
            <person name="Hepburn T."/>
            <person name="Howarth C."/>
            <person name="Jen D."/>
            <person name="Larson L."/>
            <person name="Lewis B."/>
            <person name="Mehta T."/>
            <person name="Park D."/>
            <person name="Pearson M."/>
            <person name="Roberts A."/>
            <person name="Saif S."/>
            <person name="Shenoy N."/>
            <person name="Sisk P."/>
            <person name="Stolte C."/>
            <person name="Sykes S."/>
            <person name="Thomson T."/>
            <person name="Walk T."/>
            <person name="White J."/>
            <person name="Yandava C."/>
            <person name="Burger G."/>
            <person name="Gray M.W."/>
            <person name="Holland P.W.H."/>
            <person name="King N."/>
            <person name="Lang F.B.F."/>
            <person name="Roger A.J."/>
            <person name="Ruiz-Trillo I."/>
            <person name="Lander E."/>
            <person name="Nusbaum C."/>
        </authorList>
    </citation>
    <scope>NUCLEOTIDE SEQUENCE [LARGE SCALE GENOMIC DNA]</scope>
    <source>
        <strain evidence="7 8">DAOM BR117</strain>
    </source>
</reference>
<evidence type="ECO:0000256" key="5">
    <source>
        <dbReference type="SAM" id="MobiDB-lite"/>
    </source>
</evidence>
<dbReference type="STRING" id="645134.A0A0L0HIK9"/>
<dbReference type="RefSeq" id="XP_016609315.1">
    <property type="nucleotide sequence ID" value="XM_016751374.1"/>
</dbReference>
<evidence type="ECO:0000256" key="1">
    <source>
        <dbReference type="ARBA" id="ARBA00022741"/>
    </source>
</evidence>
<dbReference type="Pfam" id="PF00069">
    <property type="entry name" value="Pkinase"/>
    <property type="match status" value="1"/>
</dbReference>
<organism evidence="7 8">
    <name type="scientific">Spizellomyces punctatus (strain DAOM BR117)</name>
    <dbReference type="NCBI Taxonomy" id="645134"/>
    <lineage>
        <taxon>Eukaryota</taxon>
        <taxon>Fungi</taxon>
        <taxon>Fungi incertae sedis</taxon>
        <taxon>Chytridiomycota</taxon>
        <taxon>Chytridiomycota incertae sedis</taxon>
        <taxon>Chytridiomycetes</taxon>
        <taxon>Spizellomycetales</taxon>
        <taxon>Spizellomycetaceae</taxon>
        <taxon>Spizellomyces</taxon>
    </lineage>
</organism>
<keyword evidence="2 3" id="KW-0067">ATP-binding</keyword>
<dbReference type="GO" id="GO:0010506">
    <property type="term" value="P:regulation of autophagy"/>
    <property type="evidence" value="ECO:0007669"/>
    <property type="project" value="InterPro"/>
</dbReference>
<feature type="compositionally biased region" description="Polar residues" evidence="5">
    <location>
        <begin position="324"/>
        <end position="334"/>
    </location>
</feature>